<name>A0AA41WIN8_9GAMM</name>
<gene>
    <name evidence="2" type="ORF">NJF43_15655</name>
</gene>
<dbReference type="Proteomes" id="UP001165292">
    <property type="component" value="Unassembled WGS sequence"/>
</dbReference>
<reference evidence="2" key="1">
    <citation type="submission" date="2022-06" db="EMBL/GenBank/DDBJ databases">
        <title>Detection of beta-lactamases in bacteria of animal origin.</title>
        <authorList>
            <person name="Mlynarcik P."/>
            <person name="Zdarska V."/>
            <person name="Chudobova H."/>
            <person name="Prochazkova P."/>
            <person name="Hricova K."/>
            <person name="Mezerova K."/>
            <person name="Bardon J."/>
            <person name="Dolejska M."/>
            <person name="Sukkar I."/>
            <person name="Kolar M."/>
        </authorList>
    </citation>
    <scope>NUCLEOTIDE SEQUENCE</scope>
    <source>
        <strain evidence="2">S 300-3</strain>
    </source>
</reference>
<evidence type="ECO:0000313" key="2">
    <source>
        <dbReference type="EMBL" id="MCO7546194.1"/>
    </source>
</evidence>
<dbReference type="EMBL" id="JAMYBS010000020">
    <property type="protein sequence ID" value="MCO7546194.1"/>
    <property type="molecule type" value="Genomic_DNA"/>
</dbReference>
<feature type="region of interest" description="Disordered" evidence="1">
    <location>
        <begin position="82"/>
        <end position="129"/>
    </location>
</feature>
<accession>A0AA41WIN8</accession>
<dbReference type="RefSeq" id="WP_253164039.1">
    <property type="nucleotide sequence ID" value="NZ_JAMYBS010000020.1"/>
</dbReference>
<organism evidence="2 3">
    <name type="scientific">Stutzerimonas nitrititolerans</name>
    <dbReference type="NCBI Taxonomy" id="2482751"/>
    <lineage>
        <taxon>Bacteria</taxon>
        <taxon>Pseudomonadati</taxon>
        <taxon>Pseudomonadota</taxon>
        <taxon>Gammaproteobacteria</taxon>
        <taxon>Pseudomonadales</taxon>
        <taxon>Pseudomonadaceae</taxon>
        <taxon>Stutzerimonas</taxon>
    </lineage>
</organism>
<dbReference type="AlphaFoldDB" id="A0AA41WIN8"/>
<protein>
    <submittedName>
        <fullName evidence="2">Uncharacterized protein</fullName>
    </submittedName>
</protein>
<sequence>MTAWLKLIPSSAWWLLALVVVAGAQQFRVSGLQDELKTERAASTDAFGKLSACRETRGNLLMQVSEQNAALADLRALADQRQETAKQAQAGAREEAQQDYQAANRLQQERTGGDACTAAESVIDTELEL</sequence>
<comment type="caution">
    <text evidence="2">The sequence shown here is derived from an EMBL/GenBank/DDBJ whole genome shotgun (WGS) entry which is preliminary data.</text>
</comment>
<proteinExistence type="predicted"/>
<evidence type="ECO:0000313" key="3">
    <source>
        <dbReference type="Proteomes" id="UP001165292"/>
    </source>
</evidence>
<evidence type="ECO:0000256" key="1">
    <source>
        <dbReference type="SAM" id="MobiDB-lite"/>
    </source>
</evidence>